<feature type="chain" id="PRO_5005263184" description="Hydrolase" evidence="3">
    <location>
        <begin position="29"/>
        <end position="299"/>
    </location>
</feature>
<dbReference type="Proteomes" id="UP000036196">
    <property type="component" value="Unassembled WGS sequence"/>
</dbReference>
<dbReference type="Pfam" id="PF00756">
    <property type="entry name" value="Esterase"/>
    <property type="match status" value="1"/>
</dbReference>
<dbReference type="eggNOG" id="COG2819">
    <property type="taxonomic scope" value="Bacteria"/>
</dbReference>
<keyword evidence="2" id="KW-0378">Hydrolase</keyword>
<evidence type="ECO:0008006" key="6">
    <source>
        <dbReference type="Google" id="ProtNLM"/>
    </source>
</evidence>
<comment type="caution">
    <text evidence="4">The sequence shown here is derived from an EMBL/GenBank/DDBJ whole genome shotgun (WGS) entry which is preliminary data.</text>
</comment>
<dbReference type="SUPFAM" id="SSF53474">
    <property type="entry name" value="alpha/beta-Hydrolases"/>
    <property type="match status" value="1"/>
</dbReference>
<reference evidence="4 5" key="1">
    <citation type="submission" date="2015-05" db="EMBL/GenBank/DDBJ databases">
        <title>Genome sequences of Pluralibacter gergoviae.</title>
        <authorList>
            <person name="Greninger A.L."/>
            <person name="Miller S."/>
        </authorList>
    </citation>
    <scope>NUCLEOTIDE SEQUENCE [LARGE SCALE GENOMIC DNA]</scope>
    <source>
        <strain evidence="4 5">JS81F13</strain>
    </source>
</reference>
<dbReference type="InterPro" id="IPR029058">
    <property type="entry name" value="AB_hydrolase_fold"/>
</dbReference>
<dbReference type="EMBL" id="LDZF01000011">
    <property type="protein sequence ID" value="KMK13436.1"/>
    <property type="molecule type" value="Genomic_DNA"/>
</dbReference>
<evidence type="ECO:0000256" key="1">
    <source>
        <dbReference type="ARBA" id="ARBA00005622"/>
    </source>
</evidence>
<comment type="similarity">
    <text evidence="1">Belongs to the esterase D family.</text>
</comment>
<keyword evidence="3" id="KW-0732">Signal</keyword>
<accession>A0A0J5PTW0</accession>
<evidence type="ECO:0000256" key="3">
    <source>
        <dbReference type="SAM" id="SignalP"/>
    </source>
</evidence>
<dbReference type="STRING" id="61647.LG71_24415"/>
<dbReference type="RefSeq" id="WP_048279065.1">
    <property type="nucleotide sequence ID" value="NZ_LDZF01000011.1"/>
</dbReference>
<dbReference type="AlphaFoldDB" id="A0A0J5PTW0"/>
<keyword evidence="5" id="KW-1185">Reference proteome</keyword>
<dbReference type="GO" id="GO:0016788">
    <property type="term" value="F:hydrolase activity, acting on ester bonds"/>
    <property type="evidence" value="ECO:0007669"/>
    <property type="project" value="TreeGrafter"/>
</dbReference>
<gene>
    <name evidence="4" type="ORF">ABW06_12405</name>
</gene>
<dbReference type="PATRIC" id="fig|61647.15.peg.614"/>
<dbReference type="Gene3D" id="3.40.50.1820">
    <property type="entry name" value="alpha/beta hydrolase"/>
    <property type="match status" value="1"/>
</dbReference>
<feature type="signal peptide" evidence="3">
    <location>
        <begin position="1"/>
        <end position="28"/>
    </location>
</feature>
<dbReference type="PANTHER" id="PTHR40841">
    <property type="entry name" value="SIDEROPHORE TRIACETYLFUSARININE C ESTERASE"/>
    <property type="match status" value="1"/>
</dbReference>
<evidence type="ECO:0000313" key="5">
    <source>
        <dbReference type="Proteomes" id="UP000036196"/>
    </source>
</evidence>
<dbReference type="InterPro" id="IPR000801">
    <property type="entry name" value="Esterase-like"/>
</dbReference>
<protein>
    <recommendedName>
        <fullName evidence="6">Hydrolase</fullName>
    </recommendedName>
</protein>
<sequence length="299" mass="32592">MSVPPRYRPLLRILTLFFTLLFSAVGHARPDMTPLGPNIADKGSAFYHFTVNTFASADGKRRYRTWTAVPDKAPPAAGYPVIYMLDGNAVMDRLGDGLLATLAADNPPVIIAVGYQTDLPFDLYARAWDDTPPVAGSANRSIRGRQGGGAPAFRRLLEETIGPQAEKGIAIDAARRGIWGHSLGGIFVLDAYYHSTFFSRFYATSPTLNRDYIGLLTRLTAADSRRFSARRLQVVEGGWPATKNPQAPAPETLDLVRETLAELSGKGFSAGFTQYPRLSHGETFSVGLEAALRDMATRP</sequence>
<evidence type="ECO:0000313" key="4">
    <source>
        <dbReference type="EMBL" id="KMK13436.1"/>
    </source>
</evidence>
<name>A0A0J5PTW0_PLUGE</name>
<proteinExistence type="inferred from homology"/>
<dbReference type="PANTHER" id="PTHR40841:SF2">
    <property type="entry name" value="SIDEROPHORE-DEGRADING ESTERASE (EUROFUNG)"/>
    <property type="match status" value="1"/>
</dbReference>
<dbReference type="InterPro" id="IPR052558">
    <property type="entry name" value="Siderophore_Hydrolase_D"/>
</dbReference>
<organism evidence="4 5">
    <name type="scientific">Pluralibacter gergoviae</name>
    <name type="common">Enterobacter gergoviae</name>
    <dbReference type="NCBI Taxonomy" id="61647"/>
    <lineage>
        <taxon>Bacteria</taxon>
        <taxon>Pseudomonadati</taxon>
        <taxon>Pseudomonadota</taxon>
        <taxon>Gammaproteobacteria</taxon>
        <taxon>Enterobacterales</taxon>
        <taxon>Enterobacteriaceae</taxon>
        <taxon>Pluralibacter</taxon>
    </lineage>
</organism>
<evidence type="ECO:0000256" key="2">
    <source>
        <dbReference type="ARBA" id="ARBA00022801"/>
    </source>
</evidence>